<dbReference type="SUPFAM" id="SSF52047">
    <property type="entry name" value="RNI-like"/>
    <property type="match status" value="1"/>
</dbReference>
<evidence type="ECO:0000313" key="2">
    <source>
        <dbReference type="EMBL" id="OAD02621.1"/>
    </source>
</evidence>
<dbReference type="Proteomes" id="UP000077051">
    <property type="component" value="Unassembled WGS sequence"/>
</dbReference>
<organism evidence="2 3">
    <name type="scientific">Mucor lusitanicus CBS 277.49</name>
    <dbReference type="NCBI Taxonomy" id="747725"/>
    <lineage>
        <taxon>Eukaryota</taxon>
        <taxon>Fungi</taxon>
        <taxon>Fungi incertae sedis</taxon>
        <taxon>Mucoromycota</taxon>
        <taxon>Mucoromycotina</taxon>
        <taxon>Mucoromycetes</taxon>
        <taxon>Mucorales</taxon>
        <taxon>Mucorineae</taxon>
        <taxon>Mucoraceae</taxon>
        <taxon>Mucor</taxon>
    </lineage>
</organism>
<dbReference type="EMBL" id="AMYB01000005">
    <property type="protein sequence ID" value="OAD02621.1"/>
    <property type="molecule type" value="Genomic_DNA"/>
</dbReference>
<dbReference type="OrthoDB" id="2242631at2759"/>
<evidence type="ECO:0000313" key="3">
    <source>
        <dbReference type="Proteomes" id="UP000077051"/>
    </source>
</evidence>
<evidence type="ECO:0000259" key="1">
    <source>
        <dbReference type="Pfam" id="PF00646"/>
    </source>
</evidence>
<protein>
    <recommendedName>
        <fullName evidence="1">F-box domain-containing protein</fullName>
    </recommendedName>
</protein>
<dbReference type="VEuPathDB" id="FungiDB:MUCCIDRAFT_112012"/>
<reference evidence="2 3" key="1">
    <citation type="submission" date="2015-06" db="EMBL/GenBank/DDBJ databases">
        <title>Expansion of signal transduction pathways in fungi by whole-genome duplication.</title>
        <authorList>
            <consortium name="DOE Joint Genome Institute"/>
            <person name="Corrochano L.M."/>
            <person name="Kuo A."/>
            <person name="Marcet-Houben M."/>
            <person name="Polaino S."/>
            <person name="Salamov A."/>
            <person name="Villalobos J.M."/>
            <person name="Alvarez M.I."/>
            <person name="Avalos J."/>
            <person name="Benito E.P."/>
            <person name="Benoit I."/>
            <person name="Burger G."/>
            <person name="Camino L.P."/>
            <person name="Canovas D."/>
            <person name="Cerda-Olmedo E."/>
            <person name="Cheng J.-F."/>
            <person name="Dominguez A."/>
            <person name="Elias M."/>
            <person name="Eslava A.P."/>
            <person name="Glaser F."/>
            <person name="Grimwood J."/>
            <person name="Gutierrez G."/>
            <person name="Heitman J."/>
            <person name="Henrissat B."/>
            <person name="Iturriaga E.A."/>
            <person name="Lang B.F."/>
            <person name="Lavin J.L."/>
            <person name="Lee S."/>
            <person name="Li W."/>
            <person name="Lindquist E."/>
            <person name="Lopez-Garcia S."/>
            <person name="Luque E.M."/>
            <person name="Marcos A.T."/>
            <person name="Martin J."/>
            <person name="Mccluskey K."/>
            <person name="Medina H.R."/>
            <person name="Miralles-Duran A."/>
            <person name="Miyazaki A."/>
            <person name="Munoz-Torres E."/>
            <person name="Oguiza J.A."/>
            <person name="Ohm R."/>
            <person name="Olmedo M."/>
            <person name="Orejas M."/>
            <person name="Ortiz-Castellanos L."/>
            <person name="Pisabarro A.G."/>
            <person name="Rodriguez-Romero J."/>
            <person name="Ruiz-Herrera J."/>
            <person name="Ruiz-Vazquez R."/>
            <person name="Sanz C."/>
            <person name="Schackwitz W."/>
            <person name="Schmutz J."/>
            <person name="Shahriari M."/>
            <person name="Shelest E."/>
            <person name="Silva-Franco F."/>
            <person name="Soanes D."/>
            <person name="Syed K."/>
            <person name="Tagua V.G."/>
            <person name="Talbot N.J."/>
            <person name="Thon M."/>
            <person name="De Vries R.P."/>
            <person name="Wiebenga A."/>
            <person name="Yadav J.S."/>
            <person name="Braun E.L."/>
            <person name="Baker S."/>
            <person name="Garre V."/>
            <person name="Horwitz B."/>
            <person name="Torres-Martinez S."/>
            <person name="Idnurm A."/>
            <person name="Herrera-Estrella A."/>
            <person name="Gabaldon T."/>
            <person name="Grigoriev I.V."/>
        </authorList>
    </citation>
    <scope>NUCLEOTIDE SEQUENCE [LARGE SCALE GENOMIC DNA]</scope>
    <source>
        <strain evidence="2 3">CBS 277.49</strain>
    </source>
</reference>
<dbReference type="InterPro" id="IPR032675">
    <property type="entry name" value="LRR_dom_sf"/>
</dbReference>
<dbReference type="Pfam" id="PF00646">
    <property type="entry name" value="F-box"/>
    <property type="match status" value="1"/>
</dbReference>
<comment type="caution">
    <text evidence="2">The sequence shown here is derived from an EMBL/GenBank/DDBJ whole genome shotgun (WGS) entry which is preliminary data.</text>
</comment>
<dbReference type="Gene3D" id="3.80.10.10">
    <property type="entry name" value="Ribonuclease Inhibitor"/>
    <property type="match status" value="1"/>
</dbReference>
<feature type="domain" description="F-box" evidence="1">
    <location>
        <begin position="2"/>
        <end position="38"/>
    </location>
</feature>
<sequence>MLDRLPVEVLLHCLSYLSKKDQLECLRANKPTYNAIQTSGVIHESITITTLDDFADMHAFFTKHKKLGKLVKKLHLSEIALDVYTLMTLPALLPHVKDFAYINTRRPQRDYDDKEVCKAFKPWAATLDSLQEFGSPVVAFSLLAHAACPRLKNLSLSLVGTDDEERKFVLYDYLKHCPNVRLLDLKYINTTVEHMEKIHTHLPNLQVLLLTQVGLPLGNFKGSPSQHAEKMETLFLDEFTTLSDINPWLTYMSKKYRNLKNLYFGKAEDMYNERVVYTDTHGLVKLIKQLPKLEFYGTTCFKMTPAVIKAIDDTGIQLKKIELGYFADEGFKLLMKSQQIHSLTSLTISDTSYEGMTFRGEKKLLKALSEIKHLKHLRINQSKEEVDNPCGNRVPLDDLLASVPLLESMQMDFLTLVVKRKTKTPFDSNVKKLVLEECTVEALALKGQEDEEEEPKELLQTLLPNTYIEYRELDDTPPMEEYSDLLQFK</sequence>
<gene>
    <name evidence="2" type="ORF">MUCCIDRAFT_112012</name>
</gene>
<proteinExistence type="predicted"/>
<dbReference type="InterPro" id="IPR001810">
    <property type="entry name" value="F-box_dom"/>
</dbReference>
<accession>A0A168KPI1</accession>
<keyword evidence="3" id="KW-1185">Reference proteome</keyword>
<dbReference type="AlphaFoldDB" id="A0A168KPI1"/>
<name>A0A168KPI1_MUCCL</name>